<dbReference type="Gene3D" id="2.40.50.1020">
    <property type="entry name" value="LytTr DNA-binding domain"/>
    <property type="match status" value="1"/>
</dbReference>
<dbReference type="Pfam" id="PF04397">
    <property type="entry name" value="LytTR"/>
    <property type="match status" value="1"/>
</dbReference>
<evidence type="ECO:0000256" key="1">
    <source>
        <dbReference type="PROSITE-ProRule" id="PRU00169"/>
    </source>
</evidence>
<organism evidence="4 5">
    <name type="scientific">Chitinophaga chungangae</name>
    <dbReference type="NCBI Taxonomy" id="2821488"/>
    <lineage>
        <taxon>Bacteria</taxon>
        <taxon>Pseudomonadati</taxon>
        <taxon>Bacteroidota</taxon>
        <taxon>Chitinophagia</taxon>
        <taxon>Chitinophagales</taxon>
        <taxon>Chitinophagaceae</taxon>
        <taxon>Chitinophaga</taxon>
    </lineage>
</organism>
<keyword evidence="5" id="KW-1185">Reference proteome</keyword>
<sequence length="254" mass="29071">MIKTVIIEDEAPAAKKLGNLLRKMNGDVTVSATLDSIEESVKWFQVFPQPDLVFMDIQLADGLSFEIFRQVNITAPVIFTTAYDQYMLHAFKNNGIEYLLKPLDAEQLEQAMQKFRQFFGKKENNDLAGKIGALLQQLQPPVYRERFLVKSGQQLYYVNTADIACLYAEGKLAFALDFSGKRHLMDDNLSTLETQLPPNDFYKVSRHLVVNIKSVRRIHPWFGGRLKLELQPAPDVELEVSRERVAGFKEWLGK</sequence>
<dbReference type="Proteomes" id="UP000679126">
    <property type="component" value="Unassembled WGS sequence"/>
</dbReference>
<dbReference type="InterPro" id="IPR007492">
    <property type="entry name" value="LytTR_DNA-bd_dom"/>
</dbReference>
<evidence type="ECO:0000313" key="5">
    <source>
        <dbReference type="Proteomes" id="UP000679126"/>
    </source>
</evidence>
<comment type="caution">
    <text evidence="4">The sequence shown here is derived from an EMBL/GenBank/DDBJ whole genome shotgun (WGS) entry which is preliminary data.</text>
</comment>
<dbReference type="SUPFAM" id="SSF52172">
    <property type="entry name" value="CheY-like"/>
    <property type="match status" value="1"/>
</dbReference>
<dbReference type="RefSeq" id="WP_209144233.1">
    <property type="nucleotide sequence ID" value="NZ_JAGHKP010000001.1"/>
</dbReference>
<dbReference type="Pfam" id="PF00072">
    <property type="entry name" value="Response_reg"/>
    <property type="match status" value="1"/>
</dbReference>
<evidence type="ECO:0000313" key="4">
    <source>
        <dbReference type="EMBL" id="MBO9151742.1"/>
    </source>
</evidence>
<feature type="modified residue" description="4-aspartylphosphate" evidence="1">
    <location>
        <position position="56"/>
    </location>
</feature>
<dbReference type="InterPro" id="IPR046947">
    <property type="entry name" value="LytR-like"/>
</dbReference>
<gene>
    <name evidence="4" type="ORF">J7I43_05950</name>
</gene>
<feature type="domain" description="HTH LytTR-type" evidence="3">
    <location>
        <begin position="147"/>
        <end position="254"/>
    </location>
</feature>
<accession>A0ABS3YAN5</accession>
<name>A0ABS3YAN5_9BACT</name>
<dbReference type="PROSITE" id="PS50930">
    <property type="entry name" value="HTH_LYTTR"/>
    <property type="match status" value="1"/>
</dbReference>
<evidence type="ECO:0000259" key="2">
    <source>
        <dbReference type="PROSITE" id="PS50110"/>
    </source>
</evidence>
<dbReference type="SMART" id="SM00850">
    <property type="entry name" value="LytTR"/>
    <property type="match status" value="1"/>
</dbReference>
<dbReference type="InterPro" id="IPR011006">
    <property type="entry name" value="CheY-like_superfamily"/>
</dbReference>
<dbReference type="PANTHER" id="PTHR37299">
    <property type="entry name" value="TRANSCRIPTIONAL REGULATOR-RELATED"/>
    <property type="match status" value="1"/>
</dbReference>
<reference evidence="5" key="1">
    <citation type="submission" date="2021-03" db="EMBL/GenBank/DDBJ databases">
        <title>Assistant Professor.</title>
        <authorList>
            <person name="Huq M.A."/>
        </authorList>
    </citation>
    <scope>NUCLEOTIDE SEQUENCE [LARGE SCALE GENOMIC DNA]</scope>
    <source>
        <strain evidence="5">MAH-28</strain>
    </source>
</reference>
<dbReference type="PROSITE" id="PS50110">
    <property type="entry name" value="RESPONSE_REGULATORY"/>
    <property type="match status" value="1"/>
</dbReference>
<feature type="domain" description="Response regulatory" evidence="2">
    <location>
        <begin position="3"/>
        <end position="116"/>
    </location>
</feature>
<dbReference type="InterPro" id="IPR001789">
    <property type="entry name" value="Sig_transdc_resp-reg_receiver"/>
</dbReference>
<evidence type="ECO:0000259" key="3">
    <source>
        <dbReference type="PROSITE" id="PS50930"/>
    </source>
</evidence>
<dbReference type="EMBL" id="JAGHKP010000001">
    <property type="protein sequence ID" value="MBO9151742.1"/>
    <property type="molecule type" value="Genomic_DNA"/>
</dbReference>
<dbReference type="SMART" id="SM00448">
    <property type="entry name" value="REC"/>
    <property type="match status" value="1"/>
</dbReference>
<dbReference type="PANTHER" id="PTHR37299:SF1">
    <property type="entry name" value="STAGE 0 SPORULATION PROTEIN A HOMOLOG"/>
    <property type="match status" value="1"/>
</dbReference>
<protein>
    <submittedName>
        <fullName evidence="4">Response regulator transcription factor</fullName>
    </submittedName>
</protein>
<dbReference type="Gene3D" id="3.40.50.2300">
    <property type="match status" value="1"/>
</dbReference>
<keyword evidence="1" id="KW-0597">Phosphoprotein</keyword>
<proteinExistence type="predicted"/>